<reference evidence="2" key="1">
    <citation type="submission" date="2020-03" db="EMBL/GenBank/DDBJ databases">
        <title>The deep terrestrial virosphere.</title>
        <authorList>
            <person name="Holmfeldt K."/>
            <person name="Nilsson E."/>
            <person name="Simone D."/>
            <person name="Lopez-Fernandez M."/>
            <person name="Wu X."/>
            <person name="de Brujin I."/>
            <person name="Lundin D."/>
            <person name="Andersson A."/>
            <person name="Bertilsson S."/>
            <person name="Dopson M."/>
        </authorList>
    </citation>
    <scope>NUCLEOTIDE SEQUENCE</scope>
    <source>
        <strain evidence="2">MM415A03039</strain>
        <strain evidence="1">MM415B00468</strain>
        <strain evidence="3">TM448B00936</strain>
    </source>
</reference>
<sequence length="271" mass="29029">MSLNKDTLELIIAQAVALQGTVSTATPIATLPANVSIHNLEKFQLERSRFRGALTTNSLTDFANYVTARNGKAAKGFINQDAMSCDVFFNLGDEAAPGHADDTATLKLKPTAAYTALCQLAGKKLTQKELAEWMEDWRANLTAVDSADATLSIVQAIAAVRNITIKASAERTSVEGNFASNRSAMDAIEAASQDTLPAKLHFNIVPYEGLGQRVFTLAISVLTGEDKPALKPRWVGEELQREEVAKEFKTVLAKEVGGSATLLLGSFNAGN</sequence>
<evidence type="ECO:0000313" key="3">
    <source>
        <dbReference type="EMBL" id="QJH97145.1"/>
    </source>
</evidence>
<protein>
    <recommendedName>
        <fullName evidence="4">DUF2303 family protein</fullName>
    </recommendedName>
</protein>
<dbReference type="AlphaFoldDB" id="A0A6M3JPK1"/>
<evidence type="ECO:0008006" key="4">
    <source>
        <dbReference type="Google" id="ProtNLM"/>
    </source>
</evidence>
<evidence type="ECO:0000313" key="1">
    <source>
        <dbReference type="EMBL" id="QJA64724.1"/>
    </source>
</evidence>
<dbReference type="InterPro" id="IPR019276">
    <property type="entry name" value="DUF2303"/>
</dbReference>
<dbReference type="Pfam" id="PF10065">
    <property type="entry name" value="DUF2303"/>
    <property type="match status" value="1"/>
</dbReference>
<dbReference type="EMBL" id="MT141525">
    <property type="protein sequence ID" value="QJA64724.1"/>
    <property type="molecule type" value="Genomic_DNA"/>
</dbReference>
<dbReference type="EMBL" id="MT141900">
    <property type="protein sequence ID" value="QJA71800.1"/>
    <property type="molecule type" value="Genomic_DNA"/>
</dbReference>
<evidence type="ECO:0000313" key="2">
    <source>
        <dbReference type="EMBL" id="QJA71800.1"/>
    </source>
</evidence>
<name>A0A6M3JPK1_9ZZZZ</name>
<dbReference type="EMBL" id="MT144675">
    <property type="protein sequence ID" value="QJH97145.1"/>
    <property type="molecule type" value="Genomic_DNA"/>
</dbReference>
<gene>
    <name evidence="2" type="ORF">MM415A03039_0009</name>
    <name evidence="1" type="ORF">MM415B00468_0011</name>
    <name evidence="3" type="ORF">TM448B00936_0005</name>
</gene>
<organism evidence="2">
    <name type="scientific">viral metagenome</name>
    <dbReference type="NCBI Taxonomy" id="1070528"/>
    <lineage>
        <taxon>unclassified sequences</taxon>
        <taxon>metagenomes</taxon>
        <taxon>organismal metagenomes</taxon>
    </lineage>
</organism>
<accession>A0A6M3JPK1</accession>
<proteinExistence type="predicted"/>